<dbReference type="CDD" id="cd03301">
    <property type="entry name" value="ABC_MalK_N"/>
    <property type="match status" value="1"/>
</dbReference>
<dbReference type="FunFam" id="3.40.50.300:FF:000042">
    <property type="entry name" value="Maltose/maltodextrin ABC transporter, ATP-binding protein"/>
    <property type="match status" value="1"/>
</dbReference>
<dbReference type="AlphaFoldDB" id="A0A7V8FLH9"/>
<dbReference type="InterPro" id="IPR008995">
    <property type="entry name" value="Mo/tungstate-bd_C_term_dom"/>
</dbReference>
<dbReference type="InterPro" id="IPR027417">
    <property type="entry name" value="P-loop_NTPase"/>
</dbReference>
<evidence type="ECO:0000256" key="3">
    <source>
        <dbReference type="ARBA" id="ARBA00022741"/>
    </source>
</evidence>
<dbReference type="PROSITE" id="PS50893">
    <property type="entry name" value="ABC_TRANSPORTER_2"/>
    <property type="match status" value="1"/>
</dbReference>
<dbReference type="PANTHER" id="PTHR43875:SF1">
    <property type="entry name" value="OSMOPROTECTIVE COMPOUNDS UPTAKE ATP-BINDING PROTEIN GGTA"/>
    <property type="match status" value="1"/>
</dbReference>
<gene>
    <name evidence="7" type="primary">ugpC_3</name>
    <name evidence="7" type="ORF">GAK30_03273</name>
</gene>
<accession>A0A7V8FLH9</accession>
<feature type="domain" description="ABC transporter" evidence="6">
    <location>
        <begin position="4"/>
        <end position="234"/>
    </location>
</feature>
<dbReference type="Pfam" id="PF17912">
    <property type="entry name" value="OB_MalK"/>
    <property type="match status" value="1"/>
</dbReference>
<dbReference type="GO" id="GO:0055052">
    <property type="term" value="C:ATP-binding cassette (ABC) transporter complex, substrate-binding subunit-containing"/>
    <property type="evidence" value="ECO:0007669"/>
    <property type="project" value="TreeGrafter"/>
</dbReference>
<dbReference type="EMBL" id="WNDQ01000062">
    <property type="protein sequence ID" value="KAF1019186.1"/>
    <property type="molecule type" value="Genomic_DNA"/>
</dbReference>
<dbReference type="PROSITE" id="PS00211">
    <property type="entry name" value="ABC_TRANSPORTER_1"/>
    <property type="match status" value="1"/>
</dbReference>
<dbReference type="GO" id="GO:0005524">
    <property type="term" value="F:ATP binding"/>
    <property type="evidence" value="ECO:0007669"/>
    <property type="project" value="UniProtKB-KW"/>
</dbReference>
<dbReference type="PANTHER" id="PTHR43875">
    <property type="entry name" value="MALTODEXTRIN IMPORT ATP-BINDING PROTEIN MSMX"/>
    <property type="match status" value="1"/>
</dbReference>
<evidence type="ECO:0000256" key="1">
    <source>
        <dbReference type="ARBA" id="ARBA00022448"/>
    </source>
</evidence>
<dbReference type="Pfam" id="PF00005">
    <property type="entry name" value="ABC_tran"/>
    <property type="match status" value="1"/>
</dbReference>
<dbReference type="SUPFAM" id="SSF52540">
    <property type="entry name" value="P-loop containing nucleoside triphosphate hydrolases"/>
    <property type="match status" value="1"/>
</dbReference>
<dbReference type="Proteomes" id="UP000461670">
    <property type="component" value="Unassembled WGS sequence"/>
</dbReference>
<keyword evidence="3" id="KW-0547">Nucleotide-binding</keyword>
<keyword evidence="2" id="KW-0472">Membrane</keyword>
<reference evidence="8" key="1">
    <citation type="journal article" date="2020" name="MBio">
        <title>Horizontal gene transfer to a defensive symbiont with a reduced genome amongst a multipartite beetle microbiome.</title>
        <authorList>
            <person name="Waterworth S.C."/>
            <person name="Florez L.V."/>
            <person name="Rees E.R."/>
            <person name="Hertweck C."/>
            <person name="Kaltenpoth M."/>
            <person name="Kwan J.C."/>
        </authorList>
    </citation>
    <scope>NUCLEOTIDE SEQUENCE [LARGE SCALE GENOMIC DNA]</scope>
</reference>
<dbReference type="InterPro" id="IPR012340">
    <property type="entry name" value="NA-bd_OB-fold"/>
</dbReference>
<dbReference type="GO" id="GO:0140359">
    <property type="term" value="F:ABC-type transporter activity"/>
    <property type="evidence" value="ECO:0007669"/>
    <property type="project" value="InterPro"/>
</dbReference>
<protein>
    <submittedName>
        <fullName evidence="7">sn-glycerol-3-phosphate import ATP-binding protein UgpC</fullName>
    </submittedName>
</protein>
<proteinExistence type="predicted"/>
<dbReference type="InterPro" id="IPR003593">
    <property type="entry name" value="AAA+_ATPase"/>
</dbReference>
<dbReference type="InterPro" id="IPR040582">
    <property type="entry name" value="OB_MalK-like"/>
</dbReference>
<dbReference type="InterPro" id="IPR003439">
    <property type="entry name" value="ABC_transporter-like_ATP-bd"/>
</dbReference>
<dbReference type="Gene3D" id="3.40.50.300">
    <property type="entry name" value="P-loop containing nucleotide triphosphate hydrolases"/>
    <property type="match status" value="1"/>
</dbReference>
<evidence type="ECO:0000313" key="8">
    <source>
        <dbReference type="Proteomes" id="UP000461670"/>
    </source>
</evidence>
<dbReference type="Gene3D" id="2.40.50.140">
    <property type="entry name" value="Nucleic acid-binding proteins"/>
    <property type="match status" value="1"/>
</dbReference>
<evidence type="ECO:0000313" key="7">
    <source>
        <dbReference type="EMBL" id="KAF1019186.1"/>
    </source>
</evidence>
<keyword evidence="4 7" id="KW-0067">ATP-binding</keyword>
<evidence type="ECO:0000256" key="2">
    <source>
        <dbReference type="ARBA" id="ARBA00022475"/>
    </source>
</evidence>
<organism evidence="7 8">
    <name type="scientific">Paracidovorax wautersii</name>
    <dbReference type="NCBI Taxonomy" id="1177982"/>
    <lineage>
        <taxon>Bacteria</taxon>
        <taxon>Pseudomonadati</taxon>
        <taxon>Pseudomonadota</taxon>
        <taxon>Betaproteobacteria</taxon>
        <taxon>Burkholderiales</taxon>
        <taxon>Comamonadaceae</taxon>
        <taxon>Paracidovorax</taxon>
    </lineage>
</organism>
<dbReference type="SMART" id="SM00382">
    <property type="entry name" value="AAA"/>
    <property type="match status" value="1"/>
</dbReference>
<evidence type="ECO:0000256" key="5">
    <source>
        <dbReference type="SAM" id="MobiDB-lite"/>
    </source>
</evidence>
<name>A0A7V8FLH9_9BURK</name>
<dbReference type="InterPro" id="IPR015855">
    <property type="entry name" value="ABC_transpr_MalK-like"/>
</dbReference>
<keyword evidence="1" id="KW-0813">Transport</keyword>
<dbReference type="SUPFAM" id="SSF50331">
    <property type="entry name" value="MOP-like"/>
    <property type="match status" value="1"/>
</dbReference>
<evidence type="ECO:0000256" key="4">
    <source>
        <dbReference type="ARBA" id="ARBA00022840"/>
    </source>
</evidence>
<feature type="region of interest" description="Disordered" evidence="5">
    <location>
        <begin position="362"/>
        <end position="386"/>
    </location>
</feature>
<sequence length="386" mass="42127">MSQIQIKGLLKSYGATPVLRDVDLHIAEGEFVVLVGPSGCGKSTLLRAIAGLETVNGGTIAFDGEVVNHLPPQQRRLAMVFQSYALYPHMTAYENMAFGLREQGQSQTLIAQRIAKASAALHLDDYLGRYPRELSGGQRQRVAMGRAMVREPRAFLFDEPLSNLDAQLRVQMRAEIRALQRQLGTTTVYVTHDQEEAMTMADRIAVLRAGRIEQVGDPLTLYDEPANEFVARFIGSPPMNLIDARWAQGQLLLGEGIHLPAPGGAAGRHGDAVRLGVRPEHLLLHSGDAPLPPDAPQLRLRVSAVDSLGSLTELHGTVPGAFDPQAWLARIAGRHRTRAGDEVTLTWNPAHAHLFDPASGRRLPAASQAERAHPHPLNHPRLKETA</sequence>
<evidence type="ECO:0000259" key="6">
    <source>
        <dbReference type="PROSITE" id="PS50893"/>
    </source>
</evidence>
<dbReference type="GO" id="GO:0016887">
    <property type="term" value="F:ATP hydrolysis activity"/>
    <property type="evidence" value="ECO:0007669"/>
    <property type="project" value="InterPro"/>
</dbReference>
<keyword evidence="2" id="KW-1003">Cell membrane</keyword>
<dbReference type="NCBIfam" id="NF008653">
    <property type="entry name" value="PRK11650.1"/>
    <property type="match status" value="1"/>
</dbReference>
<dbReference type="InterPro" id="IPR017871">
    <property type="entry name" value="ABC_transporter-like_CS"/>
</dbReference>
<dbReference type="InterPro" id="IPR047641">
    <property type="entry name" value="ABC_transpr_MalK/UgpC-like"/>
</dbReference>
<comment type="caution">
    <text evidence="7">The sequence shown here is derived from an EMBL/GenBank/DDBJ whole genome shotgun (WGS) entry which is preliminary data.</text>
</comment>
<dbReference type="Gene3D" id="2.40.50.100">
    <property type="match status" value="1"/>
</dbReference>
<dbReference type="GO" id="GO:0008643">
    <property type="term" value="P:carbohydrate transport"/>
    <property type="evidence" value="ECO:0007669"/>
    <property type="project" value="InterPro"/>
</dbReference>